<dbReference type="Proteomes" id="UP001497644">
    <property type="component" value="Chromosome 4"/>
</dbReference>
<protein>
    <submittedName>
        <fullName evidence="1">Uncharacterized protein</fullName>
    </submittedName>
</protein>
<accession>A0AAV2NQF0</accession>
<sequence>MDSAGATALRVIPERPMIGDIEERNNCKVTDCYKLHAFSGASRQNRNNTSRHAHPFFAIFSDDRAIFAVFVDCAIAIIKVV</sequence>
<keyword evidence="2" id="KW-1185">Reference proteome</keyword>
<dbReference type="EMBL" id="OZ034827">
    <property type="protein sequence ID" value="CAL1682689.1"/>
    <property type="molecule type" value="Genomic_DNA"/>
</dbReference>
<proteinExistence type="predicted"/>
<gene>
    <name evidence="1" type="ORF">LPLAT_LOCUS8576</name>
</gene>
<reference evidence="1" key="1">
    <citation type="submission" date="2024-04" db="EMBL/GenBank/DDBJ databases">
        <authorList>
            <consortium name="Molecular Ecology Group"/>
        </authorList>
    </citation>
    <scope>NUCLEOTIDE SEQUENCE</scope>
</reference>
<evidence type="ECO:0000313" key="1">
    <source>
        <dbReference type="EMBL" id="CAL1682689.1"/>
    </source>
</evidence>
<evidence type="ECO:0000313" key="2">
    <source>
        <dbReference type="Proteomes" id="UP001497644"/>
    </source>
</evidence>
<name>A0AAV2NQF0_9HYME</name>
<dbReference type="AlphaFoldDB" id="A0AAV2NQF0"/>
<organism evidence="1 2">
    <name type="scientific">Lasius platythorax</name>
    <dbReference type="NCBI Taxonomy" id="488582"/>
    <lineage>
        <taxon>Eukaryota</taxon>
        <taxon>Metazoa</taxon>
        <taxon>Ecdysozoa</taxon>
        <taxon>Arthropoda</taxon>
        <taxon>Hexapoda</taxon>
        <taxon>Insecta</taxon>
        <taxon>Pterygota</taxon>
        <taxon>Neoptera</taxon>
        <taxon>Endopterygota</taxon>
        <taxon>Hymenoptera</taxon>
        <taxon>Apocrita</taxon>
        <taxon>Aculeata</taxon>
        <taxon>Formicoidea</taxon>
        <taxon>Formicidae</taxon>
        <taxon>Formicinae</taxon>
        <taxon>Lasius</taxon>
        <taxon>Lasius</taxon>
    </lineage>
</organism>